<accession>A0A319ERQ9</accession>
<reference evidence="2 3" key="1">
    <citation type="submission" date="2018-02" db="EMBL/GenBank/DDBJ databases">
        <title>The genomes of Aspergillus section Nigri reveals drivers in fungal speciation.</title>
        <authorList>
            <consortium name="DOE Joint Genome Institute"/>
            <person name="Vesth T.C."/>
            <person name="Nybo J."/>
            <person name="Theobald S."/>
            <person name="Brandl J."/>
            <person name="Frisvad J.C."/>
            <person name="Nielsen K.F."/>
            <person name="Lyhne E.K."/>
            <person name="Kogle M.E."/>
            <person name="Kuo A."/>
            <person name="Riley R."/>
            <person name="Clum A."/>
            <person name="Nolan M."/>
            <person name="Lipzen A."/>
            <person name="Salamov A."/>
            <person name="Henrissat B."/>
            <person name="Wiebenga A."/>
            <person name="De vries R.P."/>
            <person name="Grigoriev I.V."/>
            <person name="Mortensen U.H."/>
            <person name="Andersen M.R."/>
            <person name="Baker S.E."/>
        </authorList>
    </citation>
    <scope>NUCLEOTIDE SEQUENCE [LARGE SCALE GENOMIC DNA]</scope>
    <source>
        <strain evidence="2 3">CBS 707.79</strain>
    </source>
</reference>
<organism evidence="2 3">
    <name type="scientific">Aspergillus ellipticus CBS 707.79</name>
    <dbReference type="NCBI Taxonomy" id="1448320"/>
    <lineage>
        <taxon>Eukaryota</taxon>
        <taxon>Fungi</taxon>
        <taxon>Dikarya</taxon>
        <taxon>Ascomycota</taxon>
        <taxon>Pezizomycotina</taxon>
        <taxon>Eurotiomycetes</taxon>
        <taxon>Eurotiomycetidae</taxon>
        <taxon>Eurotiales</taxon>
        <taxon>Aspergillaceae</taxon>
        <taxon>Aspergillus</taxon>
        <taxon>Aspergillus subgen. Circumdati</taxon>
    </lineage>
</organism>
<feature type="compositionally biased region" description="Low complexity" evidence="1">
    <location>
        <begin position="109"/>
        <end position="122"/>
    </location>
</feature>
<proteinExistence type="predicted"/>
<dbReference type="EMBL" id="KZ825889">
    <property type="protein sequence ID" value="PYH93602.1"/>
    <property type="molecule type" value="Genomic_DNA"/>
</dbReference>
<feature type="region of interest" description="Disordered" evidence="1">
    <location>
        <begin position="107"/>
        <end position="128"/>
    </location>
</feature>
<keyword evidence="3" id="KW-1185">Reference proteome</keyword>
<dbReference type="OrthoDB" id="4517809at2759"/>
<dbReference type="Proteomes" id="UP000247810">
    <property type="component" value="Unassembled WGS sequence"/>
</dbReference>
<protein>
    <submittedName>
        <fullName evidence="2">Uncharacterized protein</fullName>
    </submittedName>
</protein>
<evidence type="ECO:0000313" key="3">
    <source>
        <dbReference type="Proteomes" id="UP000247810"/>
    </source>
</evidence>
<dbReference type="AlphaFoldDB" id="A0A319ERQ9"/>
<name>A0A319ERQ9_9EURO</name>
<dbReference type="VEuPathDB" id="FungiDB:BO71DRAFT_430793"/>
<sequence>MNMVLQPQTSPAFWVEWLATFVTLTVLTRPQAWRLLLKISNLDNSEFSARLSAPDTSTSTRITMNLHNNVPGLDDDDTQPRVFVSYQAPTADRSPHEQCNYQATVGYDQVGQPGGQQVPEEPSNMTDC</sequence>
<evidence type="ECO:0000256" key="1">
    <source>
        <dbReference type="SAM" id="MobiDB-lite"/>
    </source>
</evidence>
<gene>
    <name evidence="2" type="ORF">BO71DRAFT_430793</name>
</gene>
<evidence type="ECO:0000313" key="2">
    <source>
        <dbReference type="EMBL" id="PYH93602.1"/>
    </source>
</evidence>